<dbReference type="InterPro" id="IPR052763">
    <property type="entry name" value="DnaJ_C4"/>
</dbReference>
<dbReference type="InterPro" id="IPR001623">
    <property type="entry name" value="DnaJ_domain"/>
</dbReference>
<dbReference type="InterPro" id="IPR018253">
    <property type="entry name" value="DnaJ_domain_CS"/>
</dbReference>
<organism evidence="2 4">
    <name type="scientific">Didymodactylos carnosus</name>
    <dbReference type="NCBI Taxonomy" id="1234261"/>
    <lineage>
        <taxon>Eukaryota</taxon>
        <taxon>Metazoa</taxon>
        <taxon>Spiralia</taxon>
        <taxon>Gnathifera</taxon>
        <taxon>Rotifera</taxon>
        <taxon>Eurotatoria</taxon>
        <taxon>Bdelloidea</taxon>
        <taxon>Philodinida</taxon>
        <taxon>Philodinidae</taxon>
        <taxon>Didymodactylos</taxon>
    </lineage>
</organism>
<dbReference type="Proteomes" id="UP000663829">
    <property type="component" value="Unassembled WGS sequence"/>
</dbReference>
<dbReference type="PROSITE" id="PS50076">
    <property type="entry name" value="DNAJ_2"/>
    <property type="match status" value="1"/>
</dbReference>
<dbReference type="EMBL" id="CAJOBC010091623">
    <property type="protein sequence ID" value="CAF4402450.1"/>
    <property type="molecule type" value="Genomic_DNA"/>
</dbReference>
<accession>A0A815W9G8</accession>
<reference evidence="2" key="1">
    <citation type="submission" date="2021-02" db="EMBL/GenBank/DDBJ databases">
        <authorList>
            <person name="Nowell W R."/>
        </authorList>
    </citation>
    <scope>NUCLEOTIDE SEQUENCE</scope>
</reference>
<dbReference type="Gene3D" id="1.10.287.110">
    <property type="entry name" value="DnaJ domain"/>
    <property type="match status" value="1"/>
</dbReference>
<evidence type="ECO:0000313" key="3">
    <source>
        <dbReference type="EMBL" id="CAF4402450.1"/>
    </source>
</evidence>
<dbReference type="OrthoDB" id="376357at2759"/>
<dbReference type="InterPro" id="IPR036869">
    <property type="entry name" value="J_dom_sf"/>
</dbReference>
<dbReference type="PROSITE" id="PS00636">
    <property type="entry name" value="DNAJ_1"/>
    <property type="match status" value="1"/>
</dbReference>
<dbReference type="Proteomes" id="UP000681722">
    <property type="component" value="Unassembled WGS sequence"/>
</dbReference>
<dbReference type="Pfam" id="PF00226">
    <property type="entry name" value="DnaJ"/>
    <property type="match status" value="1"/>
</dbReference>
<dbReference type="CDD" id="cd06257">
    <property type="entry name" value="DnaJ"/>
    <property type="match status" value="1"/>
</dbReference>
<name>A0A815W9G8_9BILA</name>
<evidence type="ECO:0000313" key="2">
    <source>
        <dbReference type="EMBL" id="CAF1542008.1"/>
    </source>
</evidence>
<dbReference type="AlphaFoldDB" id="A0A815W9G8"/>
<evidence type="ECO:0000313" key="4">
    <source>
        <dbReference type="Proteomes" id="UP000663829"/>
    </source>
</evidence>
<comment type="caution">
    <text evidence="2">The sequence shown here is derived from an EMBL/GenBank/DDBJ whole genome shotgun (WGS) entry which is preliminary data.</text>
</comment>
<feature type="domain" description="J" evidence="1">
    <location>
        <begin position="15"/>
        <end position="81"/>
    </location>
</feature>
<dbReference type="PRINTS" id="PR00625">
    <property type="entry name" value="JDOMAIN"/>
</dbReference>
<dbReference type="SMART" id="SM00271">
    <property type="entry name" value="DnaJ"/>
    <property type="match status" value="1"/>
</dbReference>
<dbReference type="SUPFAM" id="SSF46565">
    <property type="entry name" value="Chaperone J-domain"/>
    <property type="match status" value="1"/>
</dbReference>
<dbReference type="EMBL" id="CAJNOQ010025982">
    <property type="protein sequence ID" value="CAF1542008.1"/>
    <property type="molecule type" value="Genomic_DNA"/>
</dbReference>
<sequence length="238" mass="28395">MKCLVYKVWNGDEKDYYQLLDINPNTTQTVIRNAYLRQAREFHPDKNVGRSIDTTAIFKAIKAAYETLSNDITKMSYDENRNADRDDDNDDDDIPFTSSNTHLTLHMGRKPSDDFKDQIDEYILKYKNLTFIDNYNEKINEILKEFMYSNDTIMDIDNYIECEICHQAWLNRNNHQQQNVEPYERLFNKTMAIPSSLTLQQIIDPNIWNWHSVNITSIYSSLWNKHQQWNNIKKLFNK</sequence>
<keyword evidence="4" id="KW-1185">Reference proteome</keyword>
<dbReference type="PANTHER" id="PTHR44825:SF1">
    <property type="entry name" value="DNAJ HOMOLOG SUBFAMILY C MEMBER 4"/>
    <property type="match status" value="1"/>
</dbReference>
<gene>
    <name evidence="2" type="ORF">GPM918_LOCUS38687</name>
    <name evidence="3" type="ORF">SRO942_LOCUS39526</name>
</gene>
<protein>
    <recommendedName>
        <fullName evidence="1">J domain-containing protein</fullName>
    </recommendedName>
</protein>
<dbReference type="PANTHER" id="PTHR44825">
    <property type="match status" value="1"/>
</dbReference>
<proteinExistence type="predicted"/>
<evidence type="ECO:0000259" key="1">
    <source>
        <dbReference type="PROSITE" id="PS50076"/>
    </source>
</evidence>